<protein>
    <submittedName>
        <fullName evidence="1">2'-5' RNA ligase family protein</fullName>
    </submittedName>
</protein>
<dbReference type="Proteomes" id="UP001202248">
    <property type="component" value="Unassembled WGS sequence"/>
</dbReference>
<keyword evidence="2" id="KW-1185">Reference proteome</keyword>
<dbReference type="Pfam" id="PF13563">
    <property type="entry name" value="2_5_RNA_ligase2"/>
    <property type="match status" value="1"/>
</dbReference>
<dbReference type="EMBL" id="JAKWBL010000004">
    <property type="protein sequence ID" value="MCH5600664.1"/>
    <property type="molecule type" value="Genomic_DNA"/>
</dbReference>
<evidence type="ECO:0000313" key="1">
    <source>
        <dbReference type="EMBL" id="MCH5600664.1"/>
    </source>
</evidence>
<dbReference type="PANTHER" id="PTHR40037:SF1">
    <property type="entry name" value="PHOSPHOESTERASE SAOUHSC_00951-RELATED"/>
    <property type="match status" value="1"/>
</dbReference>
<accession>A0ABS9SRB7</accession>
<keyword evidence="1" id="KW-0436">Ligase</keyword>
<dbReference type="SUPFAM" id="SSF55144">
    <property type="entry name" value="LigT-like"/>
    <property type="match status" value="1"/>
</dbReference>
<name>A0ABS9SRB7_9BACT</name>
<dbReference type="InterPro" id="IPR050580">
    <property type="entry name" value="2H_phosphoesterase_YjcG-like"/>
</dbReference>
<gene>
    <name evidence="1" type="ORF">MKP09_23490</name>
</gene>
<proteinExistence type="predicted"/>
<comment type="caution">
    <text evidence="1">The sequence shown here is derived from an EMBL/GenBank/DDBJ whole genome shotgun (WGS) entry which is preliminary data.</text>
</comment>
<dbReference type="InterPro" id="IPR009097">
    <property type="entry name" value="Cyclic_Pdiesterase"/>
</dbReference>
<evidence type="ECO:0000313" key="2">
    <source>
        <dbReference type="Proteomes" id="UP001202248"/>
    </source>
</evidence>
<dbReference type="PANTHER" id="PTHR40037">
    <property type="entry name" value="PHOSPHOESTERASE YJCG-RELATED"/>
    <property type="match status" value="1"/>
</dbReference>
<dbReference type="Gene3D" id="3.90.1140.10">
    <property type="entry name" value="Cyclic phosphodiesterase"/>
    <property type="match status" value="1"/>
</dbReference>
<sequence>MREVKQTFYDKYKAPEALKGKPHLTLVKYAQYTSFESRICQRIRNVAIQMSPIAIDLNDYGSFPSHTIFINVVSKTAIQTLVKNIRTQLQSHMKLDKDNKPHFILEPHITVARRLKPWQYEQGWLEYSNKSFSGRFIASSMILLRKEEDAKRYDLVERFEFQNLNIHASQSALF</sequence>
<reference evidence="1 2" key="1">
    <citation type="submission" date="2022-02" db="EMBL/GenBank/DDBJ databases">
        <authorList>
            <person name="Min J."/>
        </authorList>
    </citation>
    <scope>NUCLEOTIDE SEQUENCE [LARGE SCALE GENOMIC DNA]</scope>
    <source>
        <strain evidence="1 2">GR10-1</strain>
    </source>
</reference>
<organism evidence="1 2">
    <name type="scientific">Niabella ginsengisoli</name>
    <dbReference type="NCBI Taxonomy" id="522298"/>
    <lineage>
        <taxon>Bacteria</taxon>
        <taxon>Pseudomonadati</taxon>
        <taxon>Bacteroidota</taxon>
        <taxon>Chitinophagia</taxon>
        <taxon>Chitinophagales</taxon>
        <taxon>Chitinophagaceae</taxon>
        <taxon>Niabella</taxon>
    </lineage>
</organism>
<dbReference type="GO" id="GO:0016874">
    <property type="term" value="F:ligase activity"/>
    <property type="evidence" value="ECO:0007669"/>
    <property type="project" value="UniProtKB-KW"/>
</dbReference>